<proteinExistence type="inferred from homology"/>
<dbReference type="Proteomes" id="UP000807716">
    <property type="component" value="Unassembled WGS sequence"/>
</dbReference>
<dbReference type="OrthoDB" id="194468at2759"/>
<evidence type="ECO:0000256" key="3">
    <source>
        <dbReference type="ARBA" id="ARBA00022723"/>
    </source>
</evidence>
<dbReference type="Gene3D" id="2.30.40.10">
    <property type="entry name" value="Urease, subunit C, domain 1"/>
    <property type="match status" value="1"/>
</dbReference>
<evidence type="ECO:0000256" key="1">
    <source>
        <dbReference type="ARBA" id="ARBA00004984"/>
    </source>
</evidence>
<reference evidence="10" key="1">
    <citation type="journal article" date="2020" name="Fungal Divers.">
        <title>Resolving the Mortierellaceae phylogeny through synthesis of multi-gene phylogenetics and phylogenomics.</title>
        <authorList>
            <person name="Vandepol N."/>
            <person name="Liber J."/>
            <person name="Desiro A."/>
            <person name="Na H."/>
            <person name="Kennedy M."/>
            <person name="Barry K."/>
            <person name="Grigoriev I.V."/>
            <person name="Miller A.N."/>
            <person name="O'Donnell K."/>
            <person name="Stajich J.E."/>
            <person name="Bonito G."/>
        </authorList>
    </citation>
    <scope>NUCLEOTIDE SEQUENCE</scope>
    <source>
        <strain evidence="10">BC1065</strain>
    </source>
</reference>
<dbReference type="InterPro" id="IPR011059">
    <property type="entry name" value="Metal-dep_hydrolase_composite"/>
</dbReference>
<evidence type="ECO:0000256" key="7">
    <source>
        <dbReference type="ARBA" id="ARBA00056079"/>
    </source>
</evidence>
<comment type="catalytic activity">
    <reaction evidence="6 8">
        <text>guanine + H2O + H(+) = xanthine + NH4(+)</text>
        <dbReference type="Rhea" id="RHEA:14665"/>
        <dbReference type="ChEBI" id="CHEBI:15377"/>
        <dbReference type="ChEBI" id="CHEBI:15378"/>
        <dbReference type="ChEBI" id="CHEBI:16235"/>
        <dbReference type="ChEBI" id="CHEBI:17712"/>
        <dbReference type="ChEBI" id="CHEBI:28938"/>
        <dbReference type="EC" id="3.5.4.3"/>
    </reaction>
</comment>
<dbReference type="InterPro" id="IPR006680">
    <property type="entry name" value="Amidohydro-rel"/>
</dbReference>
<dbReference type="InterPro" id="IPR032466">
    <property type="entry name" value="Metal_Hydrolase"/>
</dbReference>
<evidence type="ECO:0000256" key="8">
    <source>
        <dbReference type="RuleBase" id="RU366009"/>
    </source>
</evidence>
<protein>
    <recommendedName>
        <fullName evidence="8">Guanine deaminase</fullName>
        <shortName evidence="8">Guanase</shortName>
        <ecNumber evidence="8">3.5.4.3</ecNumber>
    </recommendedName>
    <alternativeName>
        <fullName evidence="8">Guanine aminohydrolase</fullName>
    </alternativeName>
</protein>
<dbReference type="EC" id="3.5.4.3" evidence="8"/>
<keyword evidence="11" id="KW-1185">Reference proteome</keyword>
<sequence length="457" mass="50385">MQTFASSIAKVFYGTLIHSLSLKEVEYISSGLLFVDTRGKIAKLLKNVDADKLPEALEGVAEDKVVRLTEDQFVIPGLIDTHIHAPQYTFCGNGHDMPLLEWLDTYTFPREAAFKDPVYAREAYTRAVARSLRNGTTSACWYATIHLEACKELVQVIEEQGQRAYVGKVNMNQNSPDYLVETTADSSVADTRAFIEYVKEHNASTVAEGSSARITPIITPRFAISCTGELMRKLGDLAKEYELPIQTHLCENLNEIGFTMSLFPESANYAAVYDDHGLMTHRTVMAHCVHMKQEELDLMKTRKAGVSHCANSNLNLKSGLAEVRKMLDMDMKVGLGTDVAGGYSPSVLDALRGARSVSVARDAETTLMVSELFYLATVGGARVMELEDKIGNFVEGKEFDAIVVDASAPGSPIDVFAHDTVQTKFEKYLFVGDDRNHSTIYVQGKEVRLPGAASARK</sequence>
<feature type="domain" description="Amidohydrolase-related" evidence="9">
    <location>
        <begin position="73"/>
        <end position="447"/>
    </location>
</feature>
<dbReference type="PANTHER" id="PTHR11271:SF6">
    <property type="entry name" value="GUANINE DEAMINASE"/>
    <property type="match status" value="1"/>
</dbReference>
<evidence type="ECO:0000313" key="10">
    <source>
        <dbReference type="EMBL" id="KAG0250672.1"/>
    </source>
</evidence>
<comment type="function">
    <text evidence="7 8">Catalyzes the hydrolytic deamination of guanine, producing xanthine and ammonia.</text>
</comment>
<dbReference type="Gene3D" id="3.20.20.140">
    <property type="entry name" value="Metal-dependent hydrolases"/>
    <property type="match status" value="1"/>
</dbReference>
<dbReference type="GO" id="GO:0008892">
    <property type="term" value="F:guanine deaminase activity"/>
    <property type="evidence" value="ECO:0007669"/>
    <property type="project" value="UniProtKB-UniRule"/>
</dbReference>
<dbReference type="InterPro" id="IPR051607">
    <property type="entry name" value="Metallo-dep_hydrolases"/>
</dbReference>
<name>A0A9P6PNH4_9FUNG</name>
<dbReference type="FunFam" id="3.20.20.140:FF:000022">
    <property type="entry name" value="Guanine deaminase"/>
    <property type="match status" value="1"/>
</dbReference>
<comment type="pathway">
    <text evidence="1 8">Purine metabolism; guanine degradation; xanthine from guanine: step 1/1.</text>
</comment>
<comment type="cofactor">
    <cofactor evidence="8">
        <name>Zn(2+)</name>
        <dbReference type="ChEBI" id="CHEBI:29105"/>
    </cofactor>
    <text evidence="8">Binds 1 zinc ion per subunit.</text>
</comment>
<evidence type="ECO:0000256" key="5">
    <source>
        <dbReference type="ARBA" id="ARBA00022833"/>
    </source>
</evidence>
<dbReference type="GO" id="GO:0008270">
    <property type="term" value="F:zinc ion binding"/>
    <property type="evidence" value="ECO:0007669"/>
    <property type="project" value="UniProtKB-UniRule"/>
</dbReference>
<dbReference type="EMBL" id="JAAAJB010000832">
    <property type="protein sequence ID" value="KAG0250672.1"/>
    <property type="molecule type" value="Genomic_DNA"/>
</dbReference>
<dbReference type="PANTHER" id="PTHR11271">
    <property type="entry name" value="GUANINE DEAMINASE"/>
    <property type="match status" value="1"/>
</dbReference>
<dbReference type="AlphaFoldDB" id="A0A9P6PNH4"/>
<organism evidence="10 11">
    <name type="scientific">Actinomortierella ambigua</name>
    <dbReference type="NCBI Taxonomy" id="1343610"/>
    <lineage>
        <taxon>Eukaryota</taxon>
        <taxon>Fungi</taxon>
        <taxon>Fungi incertae sedis</taxon>
        <taxon>Mucoromycota</taxon>
        <taxon>Mortierellomycotina</taxon>
        <taxon>Mortierellomycetes</taxon>
        <taxon>Mortierellales</taxon>
        <taxon>Mortierellaceae</taxon>
        <taxon>Actinomortierella</taxon>
    </lineage>
</organism>
<dbReference type="InterPro" id="IPR014311">
    <property type="entry name" value="Guanine_deaminase"/>
</dbReference>
<comment type="similarity">
    <text evidence="2 8">Belongs to the metallo-dependent hydrolases superfamily. ATZ/TRZ family.</text>
</comment>
<dbReference type="Pfam" id="PF01979">
    <property type="entry name" value="Amidohydro_1"/>
    <property type="match status" value="1"/>
</dbReference>
<evidence type="ECO:0000256" key="2">
    <source>
        <dbReference type="ARBA" id="ARBA00006745"/>
    </source>
</evidence>
<evidence type="ECO:0000256" key="6">
    <source>
        <dbReference type="ARBA" id="ARBA00051148"/>
    </source>
</evidence>
<gene>
    <name evidence="10" type="ORF">DFQ27_009267</name>
</gene>
<comment type="caution">
    <text evidence="10">The sequence shown here is derived from an EMBL/GenBank/DDBJ whole genome shotgun (WGS) entry which is preliminary data.</text>
</comment>
<evidence type="ECO:0000259" key="9">
    <source>
        <dbReference type="Pfam" id="PF01979"/>
    </source>
</evidence>
<dbReference type="NCBIfam" id="TIGR02967">
    <property type="entry name" value="guan_deamin"/>
    <property type="match status" value="1"/>
</dbReference>
<accession>A0A9P6PNH4</accession>
<dbReference type="GO" id="GO:0005829">
    <property type="term" value="C:cytosol"/>
    <property type="evidence" value="ECO:0007669"/>
    <property type="project" value="TreeGrafter"/>
</dbReference>
<dbReference type="GO" id="GO:0006147">
    <property type="term" value="P:guanine catabolic process"/>
    <property type="evidence" value="ECO:0007669"/>
    <property type="project" value="UniProtKB-UniRule"/>
</dbReference>
<keyword evidence="3 8" id="KW-0479">Metal-binding</keyword>
<keyword evidence="4 8" id="KW-0378">Hydrolase</keyword>
<evidence type="ECO:0000313" key="11">
    <source>
        <dbReference type="Proteomes" id="UP000807716"/>
    </source>
</evidence>
<evidence type="ECO:0000256" key="4">
    <source>
        <dbReference type="ARBA" id="ARBA00022801"/>
    </source>
</evidence>
<dbReference type="SUPFAM" id="SSF51556">
    <property type="entry name" value="Metallo-dependent hydrolases"/>
    <property type="match status" value="1"/>
</dbReference>
<keyword evidence="5 8" id="KW-0862">Zinc</keyword>